<evidence type="ECO:0000313" key="3">
    <source>
        <dbReference type="Proteomes" id="UP001277761"/>
    </source>
</evidence>
<comment type="caution">
    <text evidence="2">The sequence shown here is derived from an EMBL/GenBank/DDBJ whole genome shotgun (WGS) entry which is preliminary data.</text>
</comment>
<keyword evidence="3" id="KW-1185">Reference proteome</keyword>
<dbReference type="Pfam" id="PF19671">
    <property type="entry name" value="DUF6174"/>
    <property type="match status" value="1"/>
</dbReference>
<evidence type="ECO:0000313" key="2">
    <source>
        <dbReference type="EMBL" id="MDX8150167.1"/>
    </source>
</evidence>
<dbReference type="InterPro" id="IPR046172">
    <property type="entry name" value="DUF6174"/>
</dbReference>
<name>A0ABU4VFN3_9ACTN</name>
<keyword evidence="1" id="KW-0732">Signal</keyword>
<accession>A0ABU4VFN3</accession>
<reference evidence="2 3" key="1">
    <citation type="submission" date="2023-11" db="EMBL/GenBank/DDBJ databases">
        <authorList>
            <person name="Xu M."/>
            <person name="Jiang T."/>
        </authorList>
    </citation>
    <scope>NUCLEOTIDE SEQUENCE [LARGE SCALE GENOMIC DNA]</scope>
    <source>
        <strain evidence="2 3">SD</strain>
    </source>
</reference>
<dbReference type="Proteomes" id="UP001277761">
    <property type="component" value="Unassembled WGS sequence"/>
</dbReference>
<dbReference type="RefSeq" id="WP_319952319.1">
    <property type="nucleotide sequence ID" value="NZ_JAXAVX010000001.1"/>
</dbReference>
<proteinExistence type="predicted"/>
<evidence type="ECO:0000256" key="1">
    <source>
        <dbReference type="SAM" id="SignalP"/>
    </source>
</evidence>
<feature type="chain" id="PRO_5046275332" evidence="1">
    <location>
        <begin position="27"/>
        <end position="160"/>
    </location>
</feature>
<organism evidence="2 3">
    <name type="scientific">Patulibacter brassicae</name>
    <dbReference type="NCBI Taxonomy" id="1705717"/>
    <lineage>
        <taxon>Bacteria</taxon>
        <taxon>Bacillati</taxon>
        <taxon>Actinomycetota</taxon>
        <taxon>Thermoleophilia</taxon>
        <taxon>Solirubrobacterales</taxon>
        <taxon>Patulibacteraceae</taxon>
        <taxon>Patulibacter</taxon>
    </lineage>
</organism>
<protein>
    <submittedName>
        <fullName evidence="2">DUF6174 domain-containing protein</fullName>
    </submittedName>
</protein>
<feature type="signal peptide" evidence="1">
    <location>
        <begin position="1"/>
        <end position="26"/>
    </location>
</feature>
<dbReference type="EMBL" id="JAXAVX010000001">
    <property type="protein sequence ID" value="MDX8150167.1"/>
    <property type="molecule type" value="Genomic_DNA"/>
</dbReference>
<sequence length="160" mass="17033">MPARATALVLLAAGALALAPAAAAQAPTPGDPGAEPDVTISDGTAARQLAEARARWRAAGIASYRTRIAIRCFCPASVTATRTVVVRRGRTVGRVPSHLREVATVPRLFARIDEAIRAGAATLDVRYARSGRPTSIYVDRSRMIADEERGIVVRSFARTR</sequence>
<gene>
    <name evidence="2" type="ORF">SK069_01050</name>
</gene>